<accession>A0A0E9UEU2</accession>
<proteinExistence type="predicted"/>
<reference evidence="1" key="2">
    <citation type="journal article" date="2015" name="Fish Shellfish Immunol.">
        <title>Early steps in the European eel (Anguilla anguilla)-Vibrio vulnificus interaction in the gills: Role of the RtxA13 toxin.</title>
        <authorList>
            <person name="Callol A."/>
            <person name="Pajuelo D."/>
            <person name="Ebbesson L."/>
            <person name="Teles M."/>
            <person name="MacKenzie S."/>
            <person name="Amaro C."/>
        </authorList>
    </citation>
    <scope>NUCLEOTIDE SEQUENCE</scope>
</reference>
<protein>
    <submittedName>
        <fullName evidence="1">Uncharacterized protein</fullName>
    </submittedName>
</protein>
<evidence type="ECO:0000313" key="1">
    <source>
        <dbReference type="EMBL" id="JAH64364.1"/>
    </source>
</evidence>
<reference evidence="1" key="1">
    <citation type="submission" date="2014-11" db="EMBL/GenBank/DDBJ databases">
        <authorList>
            <person name="Amaro Gonzalez C."/>
        </authorList>
    </citation>
    <scope>NUCLEOTIDE SEQUENCE</scope>
</reference>
<dbReference type="EMBL" id="GBXM01044213">
    <property type="protein sequence ID" value="JAH64364.1"/>
    <property type="molecule type" value="Transcribed_RNA"/>
</dbReference>
<dbReference type="AlphaFoldDB" id="A0A0E9UEU2"/>
<sequence>MKKEQGFSDFTWHLGFVGSNA</sequence>
<name>A0A0E9UEU2_ANGAN</name>
<organism evidence="1">
    <name type="scientific">Anguilla anguilla</name>
    <name type="common">European freshwater eel</name>
    <name type="synonym">Muraena anguilla</name>
    <dbReference type="NCBI Taxonomy" id="7936"/>
    <lineage>
        <taxon>Eukaryota</taxon>
        <taxon>Metazoa</taxon>
        <taxon>Chordata</taxon>
        <taxon>Craniata</taxon>
        <taxon>Vertebrata</taxon>
        <taxon>Euteleostomi</taxon>
        <taxon>Actinopterygii</taxon>
        <taxon>Neopterygii</taxon>
        <taxon>Teleostei</taxon>
        <taxon>Anguilliformes</taxon>
        <taxon>Anguillidae</taxon>
        <taxon>Anguilla</taxon>
    </lineage>
</organism>